<comment type="similarity">
    <text evidence="7">Belongs to the GlnE family.</text>
</comment>
<feature type="domain" description="PII-uridylyltransferase/Glutamine-synthetase adenylyltransferase" evidence="10">
    <location>
        <begin position="385"/>
        <end position="531"/>
    </location>
</feature>
<feature type="region of interest" description="Adenylyl transferase" evidence="7">
    <location>
        <begin position="543"/>
        <end position="1047"/>
    </location>
</feature>
<evidence type="ECO:0000256" key="4">
    <source>
        <dbReference type="ARBA" id="ARBA00022840"/>
    </source>
</evidence>
<keyword evidence="2 7" id="KW-0548">Nucleotidyltransferase</keyword>
<dbReference type="PANTHER" id="PTHR30621">
    <property type="entry name" value="GLUTAMINE SYNTHETASE ADENYLYLTRANSFERASE"/>
    <property type="match status" value="1"/>
</dbReference>
<dbReference type="OrthoDB" id="9759366at2"/>
<dbReference type="EC" id="2.7.7.89" evidence="7"/>
<evidence type="ECO:0000256" key="3">
    <source>
        <dbReference type="ARBA" id="ARBA00022741"/>
    </source>
</evidence>
<evidence type="ECO:0000256" key="2">
    <source>
        <dbReference type="ARBA" id="ARBA00022695"/>
    </source>
</evidence>
<feature type="region of interest" description="Adenylyl removase" evidence="7">
    <location>
        <begin position="1"/>
        <end position="535"/>
    </location>
</feature>
<gene>
    <name evidence="7" type="primary">glnE</name>
    <name evidence="11" type="ORF">C8D89_107162</name>
</gene>
<comment type="cofactor">
    <cofactor evidence="7">
        <name>Mg(2+)</name>
        <dbReference type="ChEBI" id="CHEBI:18420"/>
    </cofactor>
</comment>
<keyword evidence="5 7" id="KW-0460">Magnesium</keyword>
<dbReference type="GO" id="GO:0000820">
    <property type="term" value="P:regulation of glutamine family amino acid metabolic process"/>
    <property type="evidence" value="ECO:0007669"/>
    <property type="project" value="UniProtKB-UniRule"/>
</dbReference>
<dbReference type="RefSeq" id="WP_116708979.1">
    <property type="nucleotide sequence ID" value="NZ_QEKW01000007.1"/>
</dbReference>
<evidence type="ECO:0000256" key="8">
    <source>
        <dbReference type="SAM" id="MobiDB-lite"/>
    </source>
</evidence>
<protein>
    <recommendedName>
        <fullName evidence="7">Bifunctional glutamine synthetase adenylyltransferase/adenylyl-removing enzyme</fullName>
    </recommendedName>
    <alternativeName>
        <fullName evidence="7">ATP:glutamine synthetase adenylyltransferase</fullName>
    </alternativeName>
    <alternativeName>
        <fullName evidence="7">ATase</fullName>
    </alternativeName>
    <domain>
        <recommendedName>
            <fullName evidence="7">Glutamine synthetase adenylyl-L-tyrosine phosphorylase</fullName>
            <ecNumber evidence="7">2.7.7.89</ecNumber>
        </recommendedName>
        <alternativeName>
            <fullName evidence="7">Adenylyl removase</fullName>
            <shortName evidence="7">AR</shortName>
            <shortName evidence="7">AT-N</shortName>
        </alternativeName>
    </domain>
    <domain>
        <recommendedName>
            <fullName evidence="7">Glutamine synthetase adenylyl transferase</fullName>
            <ecNumber evidence="7">2.7.7.42</ecNumber>
        </recommendedName>
        <alternativeName>
            <fullName evidence="7">Adenylyl transferase</fullName>
            <shortName evidence="7">AT</shortName>
            <shortName evidence="7">AT-C</shortName>
        </alternativeName>
    </domain>
</protein>
<evidence type="ECO:0000256" key="1">
    <source>
        <dbReference type="ARBA" id="ARBA00022679"/>
    </source>
</evidence>
<dbReference type="GO" id="GO:0005829">
    <property type="term" value="C:cytosol"/>
    <property type="evidence" value="ECO:0007669"/>
    <property type="project" value="TreeGrafter"/>
</dbReference>
<sequence length="1047" mass="112739">MTESATSSAPTSRRPDRTGRAPARLGLTDPDAGPRLAALGWWDGDAPVPGTELVVWALARSPDPDLALLAVERLREALGEQEWAALDEALRTDQGLRGRLLGVLGGSTALGDHLVAHPERWRTLRSEGTPGRTFDASQLPDLAERTRTLLGAVGADPDADPGASGPPRATVLEPAGIGVLRLAHRDEVLALAAADLQAVCEPELPVVPVEVVSAQLADLAAAGLRAALAVADATIADALGGKDDRERDGGGREKALPCRLAVIGMGKCGGRELNYVSDIDVIFVAEGATDVATRLASTMMRIATEAFLEVDANLRPEGRQGALVRTLDGHVSYYERWAKTWEFQALLKARWVAGDEELAAQYREAVEEMVWTAADRDDFVADVRAMRRRVEDHIRADHADRELKLGRGGLRDVEFAVQLLQMVHGRGDETIRSPNTLEALAALADGGYVGRDDAANLAASYRFLRMLEHRVQLQKMRRTHLFPTDDDVAAQRWLARAAKLRADGSRDAVGVLRHERSRHTVRVRRLHEKLFYQPLLESVARVPGEALVLTSDSAMRRLKALGWTSPQGALGHLQALTSGVSRASRIQRALLPVLLDELGRTADPDHGLLAYRKVSEALAGTPWFLGYLRDEGIAAERLMRVLGTSRWVAELMPRTPEVLRLLAGDGPDAELVARRPEEVAASLRRAVARHTDPDSAGQVGRSMRRIELVRVACADLLGLIDVSAVCSALSSIWVAVLQAALDAAERGQVGSGDGGGARPARIAVIGMGRLGGAELGYSSDADVLFVCEPTDGVDESEAVRYAKAVAEATISALGAPSPDPPLEVDTKLRPEGRGGPLVRTLDSYRQYYAKLAETWEHQALLRARPVAGDEALGAAFVEAIDPVRYPADGLPDKAAVEIRRIKARVDNERLPRRADRALHTKLGTGGLSDVEWTVQLLQLQHAGAVESLRTPSTLEALDAAAKAGLVEPADAEALAAGWTMATRARGAATLVRGKPTDEVPRSGRELAAVAAALGHDPDADPGEFLDEYRRTTRRARAVVDRIFYLVD</sequence>
<feature type="region of interest" description="Disordered" evidence="8">
    <location>
        <begin position="816"/>
        <end position="835"/>
    </location>
</feature>
<evidence type="ECO:0000313" key="11">
    <source>
        <dbReference type="EMBL" id="PVZ09000.1"/>
    </source>
</evidence>
<dbReference type="GO" id="GO:0016874">
    <property type="term" value="F:ligase activity"/>
    <property type="evidence" value="ECO:0007669"/>
    <property type="project" value="UniProtKB-KW"/>
</dbReference>
<dbReference type="NCBIfam" id="NF010707">
    <property type="entry name" value="PRK14109.1"/>
    <property type="match status" value="1"/>
</dbReference>
<organism evidence="11 12">
    <name type="scientific">Actinomycetospora cinnamomea</name>
    <dbReference type="NCBI Taxonomy" id="663609"/>
    <lineage>
        <taxon>Bacteria</taxon>
        <taxon>Bacillati</taxon>
        <taxon>Actinomycetota</taxon>
        <taxon>Actinomycetes</taxon>
        <taxon>Pseudonocardiales</taxon>
        <taxon>Pseudonocardiaceae</taxon>
        <taxon>Actinomycetospora</taxon>
    </lineage>
</organism>
<dbReference type="Proteomes" id="UP000245639">
    <property type="component" value="Unassembled WGS sequence"/>
</dbReference>
<dbReference type="PANTHER" id="PTHR30621:SF0">
    <property type="entry name" value="BIFUNCTIONAL GLUTAMINE SYNTHETASE ADENYLYLTRANSFERASE_ADENYLYL-REMOVING ENZYME"/>
    <property type="match status" value="1"/>
</dbReference>
<comment type="catalytic activity">
    <reaction evidence="7">
        <text>[glutamine synthetase]-L-tyrosine + ATP = [glutamine synthetase]-O(4)-(5'-adenylyl)-L-tyrosine + diphosphate</text>
        <dbReference type="Rhea" id="RHEA:18589"/>
        <dbReference type="Rhea" id="RHEA-COMP:10660"/>
        <dbReference type="Rhea" id="RHEA-COMP:10661"/>
        <dbReference type="ChEBI" id="CHEBI:30616"/>
        <dbReference type="ChEBI" id="CHEBI:33019"/>
        <dbReference type="ChEBI" id="CHEBI:46858"/>
        <dbReference type="ChEBI" id="CHEBI:83624"/>
        <dbReference type="EC" id="2.7.7.42"/>
    </reaction>
</comment>
<dbReference type="InterPro" id="IPR005190">
    <property type="entry name" value="GlnE_rpt_dom"/>
</dbReference>
<keyword evidence="4 7" id="KW-0067">ATP-binding</keyword>
<dbReference type="Gene3D" id="3.30.460.10">
    <property type="entry name" value="Beta Polymerase, domain 2"/>
    <property type="match status" value="2"/>
</dbReference>
<dbReference type="CDD" id="cd05401">
    <property type="entry name" value="NT_GlnE_GlnD_like"/>
    <property type="match status" value="2"/>
</dbReference>
<comment type="caution">
    <text evidence="11">The sequence shown here is derived from an EMBL/GenBank/DDBJ whole genome shotgun (WGS) entry which is preliminary data.</text>
</comment>
<dbReference type="AlphaFoldDB" id="A0A2U1FAK1"/>
<keyword evidence="12" id="KW-1185">Reference proteome</keyword>
<reference evidence="11 12" key="1">
    <citation type="submission" date="2018-04" db="EMBL/GenBank/DDBJ databases">
        <title>Genomic Encyclopedia of Type Strains, Phase IV (KMG-IV): sequencing the most valuable type-strain genomes for metagenomic binning, comparative biology and taxonomic classification.</title>
        <authorList>
            <person name="Goeker M."/>
        </authorList>
    </citation>
    <scope>NUCLEOTIDE SEQUENCE [LARGE SCALE GENOMIC DNA]</scope>
    <source>
        <strain evidence="11 12">DSM 45771</strain>
    </source>
</reference>
<name>A0A2U1FAK1_9PSEU</name>
<dbReference type="Pfam" id="PF08335">
    <property type="entry name" value="GlnD_UR_UTase"/>
    <property type="match status" value="2"/>
</dbReference>
<feature type="compositionally biased region" description="Polar residues" evidence="8">
    <location>
        <begin position="1"/>
        <end position="11"/>
    </location>
</feature>
<keyword evidence="1 7" id="KW-0808">Transferase</keyword>
<dbReference type="SUPFAM" id="SSF81301">
    <property type="entry name" value="Nucleotidyltransferase"/>
    <property type="match status" value="2"/>
</dbReference>
<feature type="domain" description="Glutamate-ammonia ligase adenylyltransferase repeated" evidence="9">
    <location>
        <begin position="636"/>
        <end position="877"/>
    </location>
</feature>
<comment type="catalytic activity">
    <reaction evidence="7">
        <text>[glutamine synthetase]-O(4)-(5'-adenylyl)-L-tyrosine + phosphate = [glutamine synthetase]-L-tyrosine + ADP</text>
        <dbReference type="Rhea" id="RHEA:43716"/>
        <dbReference type="Rhea" id="RHEA-COMP:10660"/>
        <dbReference type="Rhea" id="RHEA-COMP:10661"/>
        <dbReference type="ChEBI" id="CHEBI:43474"/>
        <dbReference type="ChEBI" id="CHEBI:46858"/>
        <dbReference type="ChEBI" id="CHEBI:83624"/>
        <dbReference type="ChEBI" id="CHEBI:456216"/>
        <dbReference type="EC" id="2.7.7.89"/>
    </reaction>
</comment>
<dbReference type="InterPro" id="IPR043519">
    <property type="entry name" value="NT_sf"/>
</dbReference>
<proteinExistence type="inferred from homology"/>
<dbReference type="GO" id="GO:0047388">
    <property type="term" value="F:[glutamine synthetase]-adenylyl-L-tyrosine phosphorylase activity"/>
    <property type="evidence" value="ECO:0007669"/>
    <property type="project" value="UniProtKB-EC"/>
</dbReference>
<dbReference type="GO" id="GO:0005524">
    <property type="term" value="F:ATP binding"/>
    <property type="evidence" value="ECO:0007669"/>
    <property type="project" value="UniProtKB-UniRule"/>
</dbReference>
<dbReference type="EMBL" id="QEKW01000007">
    <property type="protein sequence ID" value="PVZ09000.1"/>
    <property type="molecule type" value="Genomic_DNA"/>
</dbReference>
<evidence type="ECO:0000256" key="5">
    <source>
        <dbReference type="ARBA" id="ARBA00022842"/>
    </source>
</evidence>
<evidence type="ECO:0000313" key="12">
    <source>
        <dbReference type="Proteomes" id="UP000245639"/>
    </source>
</evidence>
<keyword evidence="3 7" id="KW-0547">Nucleotide-binding</keyword>
<dbReference type="Pfam" id="PF03710">
    <property type="entry name" value="GlnE"/>
    <property type="match status" value="2"/>
</dbReference>
<accession>A0A2U1FAK1</accession>
<keyword evidence="6 7" id="KW-0511">Multifunctional enzyme</keyword>
<dbReference type="InterPro" id="IPR013546">
    <property type="entry name" value="PII_UdlTrfase/GS_AdlTrfase"/>
</dbReference>
<keyword evidence="11" id="KW-0436">Ligase</keyword>
<dbReference type="HAMAP" id="MF_00802">
    <property type="entry name" value="GlnE"/>
    <property type="match status" value="1"/>
</dbReference>
<evidence type="ECO:0000256" key="7">
    <source>
        <dbReference type="HAMAP-Rule" id="MF_00802"/>
    </source>
</evidence>
<dbReference type="EC" id="2.7.7.42" evidence="7"/>
<evidence type="ECO:0000256" key="6">
    <source>
        <dbReference type="ARBA" id="ARBA00023268"/>
    </source>
</evidence>
<dbReference type="GO" id="GO:0008882">
    <property type="term" value="F:[glutamate-ammonia-ligase] adenylyltransferase activity"/>
    <property type="evidence" value="ECO:0007669"/>
    <property type="project" value="UniProtKB-UniRule"/>
</dbReference>
<dbReference type="GO" id="GO:0000287">
    <property type="term" value="F:magnesium ion binding"/>
    <property type="evidence" value="ECO:0007669"/>
    <property type="project" value="UniProtKB-UniRule"/>
</dbReference>
<feature type="domain" description="Glutamate-ammonia ligase adenylyltransferase repeated" evidence="9">
    <location>
        <begin position="178"/>
        <end position="362"/>
    </location>
</feature>
<comment type="function">
    <text evidence="7">Involved in the regulation of glutamine synthetase GlnA, a key enzyme in the process to assimilate ammonia. When cellular nitrogen levels are high, the C-terminal adenylyl transferase (AT) inactivates GlnA by covalent transfer of an adenylyl group from ATP to specific tyrosine residue of GlnA, thus reducing its activity. Conversely, when nitrogen levels are low, the N-terminal adenylyl removase (AR) activates GlnA by removing the adenylyl group by phosphorolysis, increasing its activity. The regulatory region of GlnE binds the signal transduction protein PII (GlnB) which indicates the nitrogen status of the cell.</text>
</comment>
<dbReference type="InterPro" id="IPR023057">
    <property type="entry name" value="GlnE"/>
</dbReference>
<evidence type="ECO:0000259" key="10">
    <source>
        <dbReference type="Pfam" id="PF08335"/>
    </source>
</evidence>
<dbReference type="Gene3D" id="1.20.120.330">
    <property type="entry name" value="Nucleotidyltransferases domain 2"/>
    <property type="match status" value="2"/>
</dbReference>
<evidence type="ECO:0000259" key="9">
    <source>
        <dbReference type="Pfam" id="PF03710"/>
    </source>
</evidence>
<feature type="domain" description="PII-uridylyltransferase/Glutamine-synthetase adenylyltransferase" evidence="10">
    <location>
        <begin position="902"/>
        <end position="1042"/>
    </location>
</feature>
<feature type="region of interest" description="Disordered" evidence="8">
    <location>
        <begin position="1"/>
        <end position="31"/>
    </location>
</feature>
<dbReference type="SUPFAM" id="SSF81593">
    <property type="entry name" value="Nucleotidyltransferase substrate binding subunit/domain"/>
    <property type="match status" value="2"/>
</dbReference>